<evidence type="ECO:0000313" key="1">
    <source>
        <dbReference type="EMBL" id="CAL0299736.1"/>
    </source>
</evidence>
<dbReference type="Proteomes" id="UP001497480">
    <property type="component" value="Unassembled WGS sequence"/>
</dbReference>
<organism evidence="1 2">
    <name type="scientific">Lupinus luteus</name>
    <name type="common">European yellow lupine</name>
    <dbReference type="NCBI Taxonomy" id="3873"/>
    <lineage>
        <taxon>Eukaryota</taxon>
        <taxon>Viridiplantae</taxon>
        <taxon>Streptophyta</taxon>
        <taxon>Embryophyta</taxon>
        <taxon>Tracheophyta</taxon>
        <taxon>Spermatophyta</taxon>
        <taxon>Magnoliopsida</taxon>
        <taxon>eudicotyledons</taxon>
        <taxon>Gunneridae</taxon>
        <taxon>Pentapetalae</taxon>
        <taxon>rosids</taxon>
        <taxon>fabids</taxon>
        <taxon>Fabales</taxon>
        <taxon>Fabaceae</taxon>
        <taxon>Papilionoideae</taxon>
        <taxon>50 kb inversion clade</taxon>
        <taxon>genistoids sensu lato</taxon>
        <taxon>core genistoids</taxon>
        <taxon>Genisteae</taxon>
        <taxon>Lupinus</taxon>
    </lineage>
</organism>
<comment type="caution">
    <text evidence="1">The sequence shown here is derived from an EMBL/GenBank/DDBJ whole genome shotgun (WGS) entry which is preliminary data.</text>
</comment>
<evidence type="ECO:0000313" key="2">
    <source>
        <dbReference type="Proteomes" id="UP001497480"/>
    </source>
</evidence>
<protein>
    <submittedName>
        <fullName evidence="1">Uncharacterized protein</fullName>
    </submittedName>
</protein>
<gene>
    <name evidence="1" type="ORF">LLUT_LOCUS796</name>
</gene>
<proteinExistence type="predicted"/>
<name>A0AAV1VS07_LUPLU</name>
<sequence>MVLRLWLEICESIASGICMGKTPLFSAFYCHNLKRNCLLENLVEVDTLDAHLDDEYCKLASEVVLYIMLSWELQPHFFQNRLHLVGTCKSCLVLIILTSIRKLEPKNLFMQEAHQDMLMFERVQVTASLVCQQNTRLSNQGDEMSTKVFNGFVHNDSRGT</sequence>
<dbReference type="AlphaFoldDB" id="A0AAV1VS07"/>
<reference evidence="1 2" key="1">
    <citation type="submission" date="2024-03" db="EMBL/GenBank/DDBJ databases">
        <authorList>
            <person name="Martinez-Hernandez J."/>
        </authorList>
    </citation>
    <scope>NUCLEOTIDE SEQUENCE [LARGE SCALE GENOMIC DNA]</scope>
</reference>
<dbReference type="EMBL" id="CAXHTB010000001">
    <property type="protein sequence ID" value="CAL0299736.1"/>
    <property type="molecule type" value="Genomic_DNA"/>
</dbReference>
<accession>A0AAV1VS07</accession>
<keyword evidence="2" id="KW-1185">Reference proteome</keyword>